<gene>
    <name evidence="12" type="primary">LOC114250779</name>
</gene>
<feature type="signal peptide" evidence="9">
    <location>
        <begin position="1"/>
        <end position="16"/>
    </location>
</feature>
<protein>
    <submittedName>
        <fullName evidence="12">Antitrypsin isoform X2</fullName>
    </submittedName>
</protein>
<keyword evidence="4" id="KW-0646">Protease inhibitor</keyword>
<dbReference type="Pfam" id="PF00079">
    <property type="entry name" value="Serpin"/>
    <property type="match status" value="1"/>
</dbReference>
<evidence type="ECO:0000256" key="5">
    <source>
        <dbReference type="ARBA" id="ARBA00022729"/>
    </source>
</evidence>
<dbReference type="GeneID" id="114250779"/>
<dbReference type="InterPro" id="IPR042178">
    <property type="entry name" value="Serpin_sf_1"/>
</dbReference>
<dbReference type="Proteomes" id="UP000504629">
    <property type="component" value="Unplaced"/>
</dbReference>
<dbReference type="GO" id="GO:0004867">
    <property type="term" value="F:serine-type endopeptidase inhibitor activity"/>
    <property type="evidence" value="ECO:0007669"/>
    <property type="project" value="UniProtKB-KW"/>
</dbReference>
<sequence>MKTIICLFTIAIAAMAAVTNLSNVLKNGNDNFTARMFTEVVKNNPGKSVVLSAFSVLPPLAQLALASDGETHEELLKAIGFPDDDAIRTEFASKSRDLRSIKGVELKMANKVYVHDGGKLDENFAVVSRDVFNSDVQNIDFSKNTVAAKSINDWVEENTNNRIKDLVNPDSLSSATAAVLVNAIYFKGAWSSKFDERLTSDRDFYVSKDKTIKVPMMYKRGDYKYGESAALNAQLIEIPYKGDQSSLIVVLPKDKDGITQLQEALKDPKTLETAQQSMYSTEVDLYLPKFKIETETNLKDVLSNMNVNKIFNNDAQITRLLKGESLSVSEAIQKAFIEINEEGAEAAAANEIRFGLRAGFDSGEVFYADRPFFFAMICRKVIIYEGIFKPTY</sequence>
<evidence type="ECO:0000256" key="2">
    <source>
        <dbReference type="ARBA" id="ARBA00009500"/>
    </source>
</evidence>
<dbReference type="InterPro" id="IPR023796">
    <property type="entry name" value="Serpin_dom"/>
</dbReference>
<dbReference type="InterPro" id="IPR036186">
    <property type="entry name" value="Serpin_sf"/>
</dbReference>
<comment type="subcellular location">
    <subcellularLocation>
        <location evidence="1">Secreted</location>
    </subcellularLocation>
</comment>
<dbReference type="GO" id="GO:0005615">
    <property type="term" value="C:extracellular space"/>
    <property type="evidence" value="ECO:0007669"/>
    <property type="project" value="InterPro"/>
</dbReference>
<feature type="domain" description="Serpin" evidence="10">
    <location>
        <begin position="34"/>
        <end position="390"/>
    </location>
</feature>
<evidence type="ECO:0000313" key="12">
    <source>
        <dbReference type="RefSeq" id="XP_028040585.1"/>
    </source>
</evidence>
<keyword evidence="6" id="KW-0722">Serine protease inhibitor</keyword>
<evidence type="ECO:0000256" key="3">
    <source>
        <dbReference type="ARBA" id="ARBA00022525"/>
    </source>
</evidence>
<keyword evidence="3" id="KW-0964">Secreted</keyword>
<dbReference type="PANTHER" id="PTHR11461:SF211">
    <property type="entry name" value="GH10112P-RELATED"/>
    <property type="match status" value="1"/>
</dbReference>
<dbReference type="InterPro" id="IPR042185">
    <property type="entry name" value="Serpin_sf_2"/>
</dbReference>
<comment type="similarity">
    <text evidence="2 8">Belongs to the serpin family.</text>
</comment>
<evidence type="ECO:0000256" key="7">
    <source>
        <dbReference type="ARBA" id="ARBA00023180"/>
    </source>
</evidence>
<dbReference type="OrthoDB" id="671595at2759"/>
<evidence type="ECO:0000256" key="6">
    <source>
        <dbReference type="ARBA" id="ARBA00022900"/>
    </source>
</evidence>
<keyword evidence="5 9" id="KW-0732">Signal</keyword>
<name>A0A6J2KF07_BOMMA</name>
<evidence type="ECO:0000256" key="8">
    <source>
        <dbReference type="RuleBase" id="RU000411"/>
    </source>
</evidence>
<dbReference type="FunFam" id="2.30.39.10:FF:000030">
    <property type="entry name" value="Serpin 2"/>
    <property type="match status" value="1"/>
</dbReference>
<evidence type="ECO:0000313" key="11">
    <source>
        <dbReference type="Proteomes" id="UP000504629"/>
    </source>
</evidence>
<dbReference type="SUPFAM" id="SSF56574">
    <property type="entry name" value="Serpins"/>
    <property type="match status" value="1"/>
</dbReference>
<evidence type="ECO:0000256" key="9">
    <source>
        <dbReference type="SAM" id="SignalP"/>
    </source>
</evidence>
<evidence type="ECO:0000259" key="10">
    <source>
        <dbReference type="SMART" id="SM00093"/>
    </source>
</evidence>
<evidence type="ECO:0000256" key="4">
    <source>
        <dbReference type="ARBA" id="ARBA00022690"/>
    </source>
</evidence>
<evidence type="ECO:0000256" key="1">
    <source>
        <dbReference type="ARBA" id="ARBA00004613"/>
    </source>
</evidence>
<dbReference type="SMART" id="SM00093">
    <property type="entry name" value="SERPIN"/>
    <property type="match status" value="1"/>
</dbReference>
<feature type="chain" id="PRO_5026929470" evidence="9">
    <location>
        <begin position="17"/>
        <end position="392"/>
    </location>
</feature>
<dbReference type="PANTHER" id="PTHR11461">
    <property type="entry name" value="SERINE PROTEASE INHIBITOR, SERPIN"/>
    <property type="match status" value="1"/>
</dbReference>
<accession>A0A6J2KF07</accession>
<dbReference type="RefSeq" id="XP_028040585.1">
    <property type="nucleotide sequence ID" value="XM_028184784.1"/>
</dbReference>
<proteinExistence type="inferred from homology"/>
<dbReference type="CTD" id="692739"/>
<dbReference type="InterPro" id="IPR000215">
    <property type="entry name" value="Serpin_fam"/>
</dbReference>
<dbReference type="AlphaFoldDB" id="A0A6J2KF07"/>
<keyword evidence="11" id="KW-1185">Reference proteome</keyword>
<dbReference type="Gene3D" id="3.30.497.10">
    <property type="entry name" value="Antithrombin, subunit I, domain 2"/>
    <property type="match status" value="1"/>
</dbReference>
<dbReference type="CDD" id="cd19579">
    <property type="entry name" value="serpin1K-like"/>
    <property type="match status" value="1"/>
</dbReference>
<dbReference type="Gene3D" id="2.30.39.10">
    <property type="entry name" value="Alpha-1-antitrypsin, domain 1"/>
    <property type="match status" value="1"/>
</dbReference>
<organism evidence="11 12">
    <name type="scientific">Bombyx mandarina</name>
    <name type="common">Wild silk moth</name>
    <name type="synonym">Wild silkworm</name>
    <dbReference type="NCBI Taxonomy" id="7092"/>
    <lineage>
        <taxon>Eukaryota</taxon>
        <taxon>Metazoa</taxon>
        <taxon>Ecdysozoa</taxon>
        <taxon>Arthropoda</taxon>
        <taxon>Hexapoda</taxon>
        <taxon>Insecta</taxon>
        <taxon>Pterygota</taxon>
        <taxon>Neoptera</taxon>
        <taxon>Endopterygota</taxon>
        <taxon>Lepidoptera</taxon>
        <taxon>Glossata</taxon>
        <taxon>Ditrysia</taxon>
        <taxon>Bombycoidea</taxon>
        <taxon>Bombycidae</taxon>
        <taxon>Bombycinae</taxon>
        <taxon>Bombyx</taxon>
    </lineage>
</organism>
<keyword evidence="7" id="KW-0325">Glycoprotein</keyword>
<reference evidence="12" key="1">
    <citation type="submission" date="2025-08" db="UniProtKB">
        <authorList>
            <consortium name="RefSeq"/>
        </authorList>
    </citation>
    <scope>IDENTIFICATION</scope>
    <source>
        <tissue evidence="12">Silk gland</tissue>
    </source>
</reference>